<feature type="compositionally biased region" description="Low complexity" evidence="1">
    <location>
        <begin position="736"/>
        <end position="755"/>
    </location>
</feature>
<proteinExistence type="predicted"/>
<accession>A0ABR4JAA7</accession>
<reference evidence="2 3" key="1">
    <citation type="submission" date="2024-07" db="EMBL/GenBank/DDBJ databases">
        <title>Section-level genome sequencing and comparative genomics of Aspergillus sections Usti and Cavernicolus.</title>
        <authorList>
            <consortium name="Lawrence Berkeley National Laboratory"/>
            <person name="Nybo J.L."/>
            <person name="Vesth T.C."/>
            <person name="Theobald S."/>
            <person name="Frisvad J.C."/>
            <person name="Larsen T.O."/>
            <person name="Kjaerboelling I."/>
            <person name="Rothschild-Mancinelli K."/>
            <person name="Lyhne E.K."/>
            <person name="Kogle M.E."/>
            <person name="Barry K."/>
            <person name="Clum A."/>
            <person name="Na H."/>
            <person name="Ledsgaard L."/>
            <person name="Lin J."/>
            <person name="Lipzen A."/>
            <person name="Kuo A."/>
            <person name="Riley R."/>
            <person name="Mondo S."/>
            <person name="Labutti K."/>
            <person name="Haridas S."/>
            <person name="Pangalinan J."/>
            <person name="Salamov A.A."/>
            <person name="Simmons B.A."/>
            <person name="Magnuson J.K."/>
            <person name="Chen J."/>
            <person name="Drula E."/>
            <person name="Henrissat B."/>
            <person name="Wiebenga A."/>
            <person name="Lubbers R.J."/>
            <person name="Gomes A.C."/>
            <person name="Makela M.R."/>
            <person name="Stajich J."/>
            <person name="Grigoriev I.V."/>
            <person name="Mortensen U.H."/>
            <person name="De Vries R.P."/>
            <person name="Baker S.E."/>
            <person name="Andersen M.R."/>
        </authorList>
    </citation>
    <scope>NUCLEOTIDE SEQUENCE [LARGE SCALE GENOMIC DNA]</scope>
    <source>
        <strain evidence="2 3">CBS 123904</strain>
    </source>
</reference>
<feature type="compositionally biased region" description="Basic and acidic residues" evidence="1">
    <location>
        <begin position="119"/>
        <end position="137"/>
    </location>
</feature>
<sequence length="838" mass="91887">MMATEKQDYGGVGGGVSAPAKFSRYRSVRKAASSNPQGLNPLNTSVPAVPTYKSAPVNVPQDASDWTSGSTTTIKKSMSRYRRQKPSTPNSTSDAPPPPPLPISPEHYAAPEVNPVTTFHDDYPAPRPSKDSYRPDVMKPRGRFMNAMRIDTHGKGFFGVANHVSSESEQEEREKDRKAAMDRLTGGCVESPATPSSRQRPATRGRAATDREAARVTDNRHKVDNDASRRHSHNETKRKSFKEAMKFSRPKGKTSQGPDGATETIAGNLFPGIDAPVSAVNAGERNVLVQYKRHSLKLSVSPSTSAHDILVSASHSVSEIEPSRFILMESFTAQGLERPLRQYECVRDVMNSWAHDTENPLIIVPGPSMEALDFLDSKSVPKNPPADVTFHIYYSQKPRKWDKRYLTLRSDGQITLSKKEMAKDQTNVCHLSDFDIYSPTPTFLSQRIKPPKKICYAIKSQQKSSMFLTTENFIHFFATNDKSVADGWYRAVQTWRSWYMVNTLGAGQIETNTEPKASANRIQEEPSPVRPFKPLLATIDTYSSEEGDEPLAARSRKQKPPSRGRLSREHGPPPSSFPKSMEAESPTAQLSEGNPFSSSGLLGRTYTLRQKAMKEREEREKREADVLFSQGLVGGTMNRQFSVSRPGSRTNSITSAQVPDLDGLLKRSESVKQGKPLVDLTPIYQEPPQHTRKGRGVTVDSGAPLIDSATGPEPVGGVSIPPAKTWRRPTAPAEPPSSSEIRTRNRSNTARSASSRYRHPNTVTSSVPQVSPIDAALSDEQGFLPNSLLARTGTGILPPMTGTPIGHGVATGDRNATKPMLDVAPQSPFAEGSLLRGL</sequence>
<protein>
    <recommendedName>
        <fullName evidence="4">PH domain-containing protein</fullName>
    </recommendedName>
</protein>
<dbReference type="InterPro" id="IPR029071">
    <property type="entry name" value="Ubiquitin-like_domsf"/>
</dbReference>
<dbReference type="Gene3D" id="2.30.29.30">
    <property type="entry name" value="Pleckstrin-homology domain (PH domain)/Phosphotyrosine-binding domain (PTB)"/>
    <property type="match status" value="1"/>
</dbReference>
<feature type="compositionally biased region" description="Polar residues" evidence="1">
    <location>
        <begin position="32"/>
        <end position="46"/>
    </location>
</feature>
<feature type="compositionally biased region" description="Basic and acidic residues" evidence="1">
    <location>
        <begin position="207"/>
        <end position="246"/>
    </location>
</feature>
<evidence type="ECO:0008006" key="4">
    <source>
        <dbReference type="Google" id="ProtNLM"/>
    </source>
</evidence>
<dbReference type="SUPFAM" id="SSF54236">
    <property type="entry name" value="Ubiquitin-like"/>
    <property type="match status" value="1"/>
</dbReference>
<evidence type="ECO:0000313" key="2">
    <source>
        <dbReference type="EMBL" id="KAL2835933.1"/>
    </source>
</evidence>
<organism evidence="2 3">
    <name type="scientific">Aspergillus pseudoustus</name>
    <dbReference type="NCBI Taxonomy" id="1810923"/>
    <lineage>
        <taxon>Eukaryota</taxon>
        <taxon>Fungi</taxon>
        <taxon>Dikarya</taxon>
        <taxon>Ascomycota</taxon>
        <taxon>Pezizomycotina</taxon>
        <taxon>Eurotiomycetes</taxon>
        <taxon>Eurotiomycetidae</taxon>
        <taxon>Eurotiales</taxon>
        <taxon>Aspergillaceae</taxon>
        <taxon>Aspergillus</taxon>
        <taxon>Aspergillus subgen. Nidulantes</taxon>
    </lineage>
</organism>
<dbReference type="Proteomes" id="UP001610446">
    <property type="component" value="Unassembled WGS sequence"/>
</dbReference>
<evidence type="ECO:0000256" key="1">
    <source>
        <dbReference type="SAM" id="MobiDB-lite"/>
    </source>
</evidence>
<feature type="region of interest" description="Disordered" evidence="1">
    <location>
        <begin position="185"/>
        <end position="260"/>
    </location>
</feature>
<dbReference type="Gene3D" id="3.10.20.90">
    <property type="entry name" value="Phosphatidylinositol 3-kinase Catalytic Subunit, Chain A, domain 1"/>
    <property type="match status" value="1"/>
</dbReference>
<feature type="compositionally biased region" description="Polar residues" evidence="1">
    <location>
        <begin position="64"/>
        <end position="76"/>
    </location>
</feature>
<feature type="compositionally biased region" description="Polar residues" evidence="1">
    <location>
        <begin position="586"/>
        <end position="600"/>
    </location>
</feature>
<feature type="compositionally biased region" description="Polar residues" evidence="1">
    <location>
        <begin position="638"/>
        <end position="657"/>
    </location>
</feature>
<name>A0ABR4JAA7_9EURO</name>
<dbReference type="EMBL" id="JBFXLU010000189">
    <property type="protein sequence ID" value="KAL2835933.1"/>
    <property type="molecule type" value="Genomic_DNA"/>
</dbReference>
<feature type="region of interest" description="Disordered" evidence="1">
    <location>
        <begin position="514"/>
        <end position="602"/>
    </location>
</feature>
<feature type="region of interest" description="Disordered" evidence="1">
    <location>
        <begin position="638"/>
        <end position="661"/>
    </location>
</feature>
<comment type="caution">
    <text evidence="2">The sequence shown here is derived from an EMBL/GenBank/DDBJ whole genome shotgun (WGS) entry which is preliminary data.</text>
</comment>
<gene>
    <name evidence="2" type="ORF">BJY01DRAFT_63340</name>
</gene>
<keyword evidence="3" id="KW-1185">Reference proteome</keyword>
<feature type="region of interest" description="Disordered" evidence="1">
    <location>
        <begin position="25"/>
        <end position="137"/>
    </location>
</feature>
<feature type="region of interest" description="Disordered" evidence="1">
    <location>
        <begin position="681"/>
        <end position="770"/>
    </location>
</feature>
<dbReference type="PANTHER" id="PTHR38700:SF1">
    <property type="entry name" value="PH DOMAIN-CONTAINING PROTEIN"/>
    <property type="match status" value="1"/>
</dbReference>
<dbReference type="PANTHER" id="PTHR38700">
    <property type="entry name" value="YALI0E22418P"/>
    <property type="match status" value="1"/>
</dbReference>
<dbReference type="InterPro" id="IPR011993">
    <property type="entry name" value="PH-like_dom_sf"/>
</dbReference>
<evidence type="ECO:0000313" key="3">
    <source>
        <dbReference type="Proteomes" id="UP001610446"/>
    </source>
</evidence>
<dbReference type="SUPFAM" id="SSF50729">
    <property type="entry name" value="PH domain-like"/>
    <property type="match status" value="1"/>
</dbReference>